<accession>A0A225SU84</accession>
<evidence type="ECO:0000256" key="3">
    <source>
        <dbReference type="ARBA" id="ARBA00022692"/>
    </source>
</evidence>
<sequence length="114" mass="12513">MLRIILLQLLTTVIAALVAGMLGGLPALWSALLGGVCCVVPNALFALRLHVSAQKPGGTNPMTFFFGEFIKIATTFALMGAIVWLYHGVHWLAFVLSFIVVLKSYFILLFRHRP</sequence>
<dbReference type="GO" id="GO:0005886">
    <property type="term" value="C:plasma membrane"/>
    <property type="evidence" value="ECO:0007669"/>
    <property type="project" value="UniProtKB-SubCell"/>
</dbReference>
<dbReference type="AlphaFoldDB" id="A0A225SU84"/>
<organism evidence="7 8">
    <name type="scientific">Herbaspirillum aquaticum</name>
    <dbReference type="NCBI Taxonomy" id="568783"/>
    <lineage>
        <taxon>Bacteria</taxon>
        <taxon>Pseudomonadati</taxon>
        <taxon>Pseudomonadota</taxon>
        <taxon>Betaproteobacteria</taxon>
        <taxon>Burkholderiales</taxon>
        <taxon>Oxalobacteraceae</taxon>
        <taxon>Herbaspirillum</taxon>
    </lineage>
</organism>
<comment type="caution">
    <text evidence="7">The sequence shown here is derived from an EMBL/GenBank/DDBJ whole genome shotgun (WGS) entry which is preliminary data.</text>
</comment>
<feature type="transmembrane region" description="Helical" evidence="6">
    <location>
        <begin position="63"/>
        <end position="85"/>
    </location>
</feature>
<evidence type="ECO:0000313" key="7">
    <source>
        <dbReference type="EMBL" id="OWY34803.1"/>
    </source>
</evidence>
<protein>
    <submittedName>
        <fullName evidence="7">F0F1 ATP synthase assembly protein I</fullName>
    </submittedName>
</protein>
<reference evidence="7 8" key="1">
    <citation type="journal article" date="2010" name="Int. J. Syst. Evol. Microbiol.">
        <title>Reclassification of Herbaspirillum putei as a later heterotypic synonym of Herbaspirillum huttiense, with the description of H. huttiense subsp. huttiense subsp. nov. and H. huttiense subsp. putei subsp. nov., comb. nov., and description of Herbaspirillum aquaticum sp. nov.</title>
        <authorList>
            <person name="Dobritsa A.P."/>
            <person name="Reddy M.C."/>
            <person name="Samadpour M."/>
        </authorList>
    </citation>
    <scope>NUCLEOTIDE SEQUENCE [LARGE SCALE GENOMIC DNA]</scope>
    <source>
        <strain evidence="7 8">IEH 4430</strain>
    </source>
</reference>
<comment type="subcellular location">
    <subcellularLocation>
        <location evidence="1">Cell membrane</location>
        <topology evidence="1">Multi-pass membrane protein</topology>
    </subcellularLocation>
</comment>
<keyword evidence="3 6" id="KW-0812">Transmembrane</keyword>
<feature type="transmembrane region" description="Helical" evidence="6">
    <location>
        <begin position="91"/>
        <end position="110"/>
    </location>
</feature>
<keyword evidence="5 6" id="KW-0472">Membrane</keyword>
<gene>
    <name evidence="7" type="ORF">CEJ45_10945</name>
</gene>
<dbReference type="Proteomes" id="UP000214747">
    <property type="component" value="Unassembled WGS sequence"/>
</dbReference>
<evidence type="ECO:0000256" key="2">
    <source>
        <dbReference type="ARBA" id="ARBA00022475"/>
    </source>
</evidence>
<dbReference type="Pfam" id="PF03899">
    <property type="entry name" value="ATP-synt_I"/>
    <property type="match status" value="1"/>
</dbReference>
<evidence type="ECO:0000313" key="8">
    <source>
        <dbReference type="Proteomes" id="UP000214747"/>
    </source>
</evidence>
<name>A0A225SU84_9BURK</name>
<dbReference type="EMBL" id="NJGV01000008">
    <property type="protein sequence ID" value="OWY34803.1"/>
    <property type="molecule type" value="Genomic_DNA"/>
</dbReference>
<keyword evidence="4 6" id="KW-1133">Transmembrane helix</keyword>
<proteinExistence type="predicted"/>
<keyword evidence="8" id="KW-1185">Reference proteome</keyword>
<evidence type="ECO:0000256" key="4">
    <source>
        <dbReference type="ARBA" id="ARBA00022989"/>
    </source>
</evidence>
<dbReference type="RefSeq" id="WP_088755147.1">
    <property type="nucleotide sequence ID" value="NZ_JARJFG010000011.1"/>
</dbReference>
<keyword evidence="2" id="KW-1003">Cell membrane</keyword>
<dbReference type="InterPro" id="IPR005598">
    <property type="entry name" value="ATP_synth_I"/>
</dbReference>
<evidence type="ECO:0000256" key="1">
    <source>
        <dbReference type="ARBA" id="ARBA00004651"/>
    </source>
</evidence>
<evidence type="ECO:0000256" key="6">
    <source>
        <dbReference type="SAM" id="Phobius"/>
    </source>
</evidence>
<evidence type="ECO:0000256" key="5">
    <source>
        <dbReference type="ARBA" id="ARBA00023136"/>
    </source>
</evidence>
<feature type="transmembrane region" description="Helical" evidence="6">
    <location>
        <begin position="29"/>
        <end position="51"/>
    </location>
</feature>